<protein>
    <submittedName>
        <fullName evidence="2">PGL/p-HBAD biosynthesis glycosyltransferase Rv2957/MT3031</fullName>
        <ecNumber evidence="2">2.4.1.-</ecNumber>
    </submittedName>
</protein>
<dbReference type="SUPFAM" id="SSF53448">
    <property type="entry name" value="Nucleotide-diphospho-sugar transferases"/>
    <property type="match status" value="1"/>
</dbReference>
<dbReference type="EMBL" id="LR215974">
    <property type="protein sequence ID" value="VFB04735.1"/>
    <property type="molecule type" value="Genomic_DNA"/>
</dbReference>
<dbReference type="Proteomes" id="UP000290013">
    <property type="component" value="Chromosome"/>
</dbReference>
<keyword evidence="2" id="KW-0328">Glycosyltransferase</keyword>
<dbReference type="RefSeq" id="WP_165450413.1">
    <property type="nucleotide sequence ID" value="NZ_LR215974.1"/>
</dbReference>
<dbReference type="KEGG" id="ctai:NCTC12078_02773"/>
<dbReference type="CDD" id="cd06433">
    <property type="entry name" value="GT_2_WfgS_like"/>
    <property type="match status" value="1"/>
</dbReference>
<feature type="domain" description="Glycosyltransferase 2-like" evidence="1">
    <location>
        <begin position="6"/>
        <end position="123"/>
    </location>
</feature>
<dbReference type="EC" id="2.4.1.-" evidence="2"/>
<dbReference type="InterPro" id="IPR001173">
    <property type="entry name" value="Glyco_trans_2-like"/>
</dbReference>
<evidence type="ECO:0000313" key="2">
    <source>
        <dbReference type="EMBL" id="VFB04735.1"/>
    </source>
</evidence>
<dbReference type="Pfam" id="PF00535">
    <property type="entry name" value="Glycos_transf_2"/>
    <property type="match status" value="1"/>
</dbReference>
<dbReference type="GO" id="GO:0016758">
    <property type="term" value="F:hexosyltransferase activity"/>
    <property type="evidence" value="ECO:0007669"/>
    <property type="project" value="UniProtKB-ARBA"/>
</dbReference>
<accession>A0A4U8WI10</accession>
<proteinExistence type="predicted"/>
<dbReference type="PANTHER" id="PTHR22916">
    <property type="entry name" value="GLYCOSYLTRANSFERASE"/>
    <property type="match status" value="1"/>
</dbReference>
<dbReference type="InterPro" id="IPR029044">
    <property type="entry name" value="Nucleotide-diphossugar_trans"/>
</dbReference>
<gene>
    <name evidence="2" type="ORF">NCTC12078_02773</name>
</gene>
<reference evidence="2 3" key="1">
    <citation type="submission" date="2019-02" db="EMBL/GenBank/DDBJ databases">
        <authorList>
            <consortium name="Pathogen Informatics"/>
        </authorList>
    </citation>
    <scope>NUCLEOTIDE SEQUENCE [LARGE SCALE GENOMIC DNA]</scope>
    <source>
        <strain evidence="2 3">3012STDY6944375</strain>
    </source>
</reference>
<sequence>MTHRLSIITINYNNAEGLKKTLQSIIHQNSKEFEYIVVDGNSSDGSKELISQNNSYISNWISEPDTGVYNAMNKGVRMSNGEYLLFLNSGDQLADENVIEKTLPFLRNADLISGNLIYSLDGIPQTLFTPPENINLTYFLHSFLPHPSTFIKKDLFEKAGFYDENLKVVSDWEFFLKSSVIHQAKYMHIDLIVSDFDNSGLSSNPQNEHLIQQEKQSVYETLFPGLKEEIELIKFAGSKRMLQIHYIHNNHSFLWKLLKGFLNILNLFSSEKQVKAFRKIK</sequence>
<dbReference type="AlphaFoldDB" id="A0A4U8WI10"/>
<dbReference type="PANTHER" id="PTHR22916:SF67">
    <property type="entry name" value="COLANIC ACID BIOSYNTHESIS GLYCOSYL TRANSFERASE WCAE-RELATED"/>
    <property type="match status" value="1"/>
</dbReference>
<dbReference type="Gene3D" id="3.90.550.10">
    <property type="entry name" value="Spore Coat Polysaccharide Biosynthesis Protein SpsA, Chain A"/>
    <property type="match status" value="1"/>
</dbReference>
<keyword evidence="2" id="KW-0808">Transferase</keyword>
<organism evidence="2 3">
    <name type="scientific">Chryseobacterium taihuense</name>
    <dbReference type="NCBI Taxonomy" id="1141221"/>
    <lineage>
        <taxon>Bacteria</taxon>
        <taxon>Pseudomonadati</taxon>
        <taxon>Bacteroidota</taxon>
        <taxon>Flavobacteriia</taxon>
        <taxon>Flavobacteriales</taxon>
        <taxon>Weeksellaceae</taxon>
        <taxon>Chryseobacterium group</taxon>
        <taxon>Chryseobacterium</taxon>
    </lineage>
</organism>
<name>A0A4U8WI10_9FLAO</name>
<evidence type="ECO:0000259" key="1">
    <source>
        <dbReference type="Pfam" id="PF00535"/>
    </source>
</evidence>
<evidence type="ECO:0000313" key="3">
    <source>
        <dbReference type="Proteomes" id="UP000290013"/>
    </source>
</evidence>